<name>A0A1L6MWT7_9BACT</name>
<dbReference type="STRING" id="1882918.BCY86_03745"/>
<dbReference type="KEGG" id="pabo:BCY86_03745"/>
<dbReference type="EMBL" id="CP016908">
    <property type="protein sequence ID" value="APR99888.1"/>
    <property type="molecule type" value="Genomic_DNA"/>
</dbReference>
<evidence type="ECO:0000313" key="1">
    <source>
        <dbReference type="EMBL" id="APR99888.1"/>
    </source>
</evidence>
<protein>
    <submittedName>
        <fullName evidence="1">Uncharacterized protein</fullName>
    </submittedName>
</protein>
<keyword evidence="2" id="KW-1185">Reference proteome</keyword>
<evidence type="ECO:0000313" key="2">
    <source>
        <dbReference type="Proteomes" id="UP000185544"/>
    </source>
</evidence>
<proteinExistence type="predicted"/>
<dbReference type="AlphaFoldDB" id="A0A1L6MWT7"/>
<sequence length="59" mass="7005">MEFRKLTKRFPKLKQLEVGFPNGYLHAFFKGEAKKLFSRVSGWLGKSVLREAQKRFFLL</sequence>
<gene>
    <name evidence="1" type="ORF">BCY86_03745</name>
</gene>
<reference evidence="1 2" key="1">
    <citation type="submission" date="2016-08" db="EMBL/GenBank/DDBJ databases">
        <title>Identification and validation of antigenic proteins from Pajaroellobacter abortibovis using de-novo genome sequence assembly and reverse vaccinology.</title>
        <authorList>
            <person name="Welly B.T."/>
            <person name="Miller M.R."/>
            <person name="Stott J.L."/>
            <person name="Blanchard M.T."/>
            <person name="Islas-Trejo A.D."/>
            <person name="O'Rourke S.M."/>
            <person name="Young A.E."/>
            <person name="Medrano J.F."/>
            <person name="Van Eenennaam A.L."/>
        </authorList>
    </citation>
    <scope>NUCLEOTIDE SEQUENCE [LARGE SCALE GENOMIC DNA]</scope>
    <source>
        <strain evidence="1 2">BTF92-0548A/99-0131</strain>
    </source>
</reference>
<organism evidence="1 2">
    <name type="scientific">Pajaroellobacter abortibovis</name>
    <dbReference type="NCBI Taxonomy" id="1882918"/>
    <lineage>
        <taxon>Bacteria</taxon>
        <taxon>Pseudomonadati</taxon>
        <taxon>Myxococcota</taxon>
        <taxon>Polyangia</taxon>
        <taxon>Polyangiales</taxon>
        <taxon>Polyangiaceae</taxon>
    </lineage>
</organism>
<accession>A0A1L6MWT7</accession>
<dbReference type="Proteomes" id="UP000185544">
    <property type="component" value="Chromosome"/>
</dbReference>